<dbReference type="Proteomes" id="UP000799421">
    <property type="component" value="Unassembled WGS sequence"/>
</dbReference>
<gene>
    <name evidence="2" type="ORF">K470DRAFT_261401</name>
</gene>
<evidence type="ECO:0000313" key="2">
    <source>
        <dbReference type="EMBL" id="KAF2864549.1"/>
    </source>
</evidence>
<evidence type="ECO:0000256" key="1">
    <source>
        <dbReference type="SAM" id="MobiDB-lite"/>
    </source>
</evidence>
<feature type="compositionally biased region" description="Acidic residues" evidence="1">
    <location>
        <begin position="1"/>
        <end position="14"/>
    </location>
</feature>
<organism evidence="2 3">
    <name type="scientific">Piedraia hortae CBS 480.64</name>
    <dbReference type="NCBI Taxonomy" id="1314780"/>
    <lineage>
        <taxon>Eukaryota</taxon>
        <taxon>Fungi</taxon>
        <taxon>Dikarya</taxon>
        <taxon>Ascomycota</taxon>
        <taxon>Pezizomycotina</taxon>
        <taxon>Dothideomycetes</taxon>
        <taxon>Dothideomycetidae</taxon>
        <taxon>Capnodiales</taxon>
        <taxon>Piedraiaceae</taxon>
        <taxon>Piedraia</taxon>
    </lineage>
</organism>
<protein>
    <submittedName>
        <fullName evidence="2">Uncharacterized protein</fullName>
    </submittedName>
</protein>
<reference evidence="2" key="1">
    <citation type="journal article" date="2020" name="Stud. Mycol.">
        <title>101 Dothideomycetes genomes: a test case for predicting lifestyles and emergence of pathogens.</title>
        <authorList>
            <person name="Haridas S."/>
            <person name="Albert R."/>
            <person name="Binder M."/>
            <person name="Bloem J."/>
            <person name="Labutti K."/>
            <person name="Salamov A."/>
            <person name="Andreopoulos B."/>
            <person name="Baker S."/>
            <person name="Barry K."/>
            <person name="Bills G."/>
            <person name="Bluhm B."/>
            <person name="Cannon C."/>
            <person name="Castanera R."/>
            <person name="Culley D."/>
            <person name="Daum C."/>
            <person name="Ezra D."/>
            <person name="Gonzalez J."/>
            <person name="Henrissat B."/>
            <person name="Kuo A."/>
            <person name="Liang C."/>
            <person name="Lipzen A."/>
            <person name="Lutzoni F."/>
            <person name="Magnuson J."/>
            <person name="Mondo S."/>
            <person name="Nolan M."/>
            <person name="Ohm R."/>
            <person name="Pangilinan J."/>
            <person name="Park H.-J."/>
            <person name="Ramirez L."/>
            <person name="Alfaro M."/>
            <person name="Sun H."/>
            <person name="Tritt A."/>
            <person name="Yoshinaga Y."/>
            <person name="Zwiers L.-H."/>
            <person name="Turgeon B."/>
            <person name="Goodwin S."/>
            <person name="Spatafora J."/>
            <person name="Crous P."/>
            <person name="Grigoriev I."/>
        </authorList>
    </citation>
    <scope>NUCLEOTIDE SEQUENCE</scope>
    <source>
        <strain evidence="2">CBS 480.64</strain>
    </source>
</reference>
<feature type="region of interest" description="Disordered" evidence="1">
    <location>
        <begin position="1"/>
        <end position="41"/>
    </location>
</feature>
<accession>A0A6A7CC20</accession>
<proteinExistence type="predicted"/>
<name>A0A6A7CC20_9PEZI</name>
<sequence>MEWVDEDVIEETGDPAELSDVHDISSNSEYEDVSSGSEDETVRISKRNSAYYTYTSNAHAQVKSSDLPTMSELSSYDQRIPSPEVIRRQDSEGKPFYVVSMLDSICMVLAKPGPPLIQHPQVVLSQPMNEISTDQLLDIRKCSKIWNVTKWRWSLWLLLPIETLDLGSAVADVWLGDDLELKRAHSTDSALFYGCEIQSGLSGKGEAGLEISEVYLSASFKFVSDKGEELDPTFKEFLTKPHALRE</sequence>
<keyword evidence="3" id="KW-1185">Reference proteome</keyword>
<dbReference type="AlphaFoldDB" id="A0A6A7CC20"/>
<evidence type="ECO:0000313" key="3">
    <source>
        <dbReference type="Proteomes" id="UP000799421"/>
    </source>
</evidence>
<dbReference type="EMBL" id="MU005957">
    <property type="protein sequence ID" value="KAF2864549.1"/>
    <property type="molecule type" value="Genomic_DNA"/>
</dbReference>